<gene>
    <name evidence="2" type="ORF">SAMN05660923_02350</name>
</gene>
<dbReference type="AlphaFoldDB" id="A0A1H3BX84"/>
<sequence length="58" mass="6510">MTTIKIVSDFACPFCYIGFSIAERLIKENPDINIEWIPYELNPALPIEGGNLKDGIPQ</sequence>
<dbReference type="InterPro" id="IPR036249">
    <property type="entry name" value="Thioredoxin-like_sf"/>
</dbReference>
<dbReference type="EMBL" id="FNNG01000011">
    <property type="protein sequence ID" value="SDX46527.1"/>
    <property type="molecule type" value="Genomic_DNA"/>
</dbReference>
<keyword evidence="3" id="KW-1185">Reference proteome</keyword>
<dbReference type="Gene3D" id="3.40.30.10">
    <property type="entry name" value="Glutaredoxin"/>
    <property type="match status" value="1"/>
</dbReference>
<dbReference type="RefSeq" id="WP_093753917.1">
    <property type="nucleotide sequence ID" value="NZ_BSYN01000006.1"/>
</dbReference>
<dbReference type="InterPro" id="IPR001853">
    <property type="entry name" value="DSBA-like_thioredoxin_dom"/>
</dbReference>
<dbReference type="OrthoDB" id="9799122at2"/>
<dbReference type="Proteomes" id="UP000198828">
    <property type="component" value="Unassembled WGS sequence"/>
</dbReference>
<evidence type="ECO:0000313" key="3">
    <source>
        <dbReference type="Proteomes" id="UP000198828"/>
    </source>
</evidence>
<reference evidence="2 3" key="1">
    <citation type="submission" date="2016-10" db="EMBL/GenBank/DDBJ databases">
        <authorList>
            <person name="de Groot N.N."/>
        </authorList>
    </citation>
    <scope>NUCLEOTIDE SEQUENCE [LARGE SCALE GENOMIC DNA]</scope>
    <source>
        <strain evidence="2 3">DSM 23310</strain>
    </source>
</reference>
<organism evidence="2 3">
    <name type="scientific">Tepidimicrobium xylanilyticum</name>
    <dbReference type="NCBI Taxonomy" id="1123352"/>
    <lineage>
        <taxon>Bacteria</taxon>
        <taxon>Bacillati</taxon>
        <taxon>Bacillota</taxon>
        <taxon>Tissierellia</taxon>
        <taxon>Tissierellales</taxon>
        <taxon>Tepidimicrobiaceae</taxon>
        <taxon>Tepidimicrobium</taxon>
    </lineage>
</organism>
<dbReference type="SUPFAM" id="SSF52833">
    <property type="entry name" value="Thioredoxin-like"/>
    <property type="match status" value="1"/>
</dbReference>
<name>A0A1H3BX84_9FIRM</name>
<protein>
    <submittedName>
        <fullName evidence="2">DSBA-like thioredoxin domain-containing protein</fullName>
    </submittedName>
</protein>
<evidence type="ECO:0000313" key="2">
    <source>
        <dbReference type="EMBL" id="SDX46527.1"/>
    </source>
</evidence>
<proteinExistence type="predicted"/>
<dbReference type="GO" id="GO:0016491">
    <property type="term" value="F:oxidoreductase activity"/>
    <property type="evidence" value="ECO:0007669"/>
    <property type="project" value="InterPro"/>
</dbReference>
<feature type="domain" description="DSBA-like thioredoxin" evidence="1">
    <location>
        <begin position="3"/>
        <end position="50"/>
    </location>
</feature>
<dbReference type="Pfam" id="PF01323">
    <property type="entry name" value="DSBA"/>
    <property type="match status" value="1"/>
</dbReference>
<accession>A0A1H3BX84</accession>
<evidence type="ECO:0000259" key="1">
    <source>
        <dbReference type="Pfam" id="PF01323"/>
    </source>
</evidence>